<comment type="caution">
    <text evidence="1">The sequence shown here is derived from an EMBL/GenBank/DDBJ whole genome shotgun (WGS) entry which is preliminary data.</text>
</comment>
<protein>
    <submittedName>
        <fullName evidence="1">Uncharacterized protein</fullName>
    </submittedName>
</protein>
<dbReference type="EMBL" id="JACHON010000021">
    <property type="protein sequence ID" value="MBB6514062.1"/>
    <property type="molecule type" value="Genomic_DNA"/>
</dbReference>
<organism evidence="1 2">
    <name type="scientific">Gracilibacillus halotolerans</name>
    <dbReference type="NCBI Taxonomy" id="74386"/>
    <lineage>
        <taxon>Bacteria</taxon>
        <taxon>Bacillati</taxon>
        <taxon>Bacillota</taxon>
        <taxon>Bacilli</taxon>
        <taxon>Bacillales</taxon>
        <taxon>Bacillaceae</taxon>
        <taxon>Gracilibacillus</taxon>
    </lineage>
</organism>
<dbReference type="AlphaFoldDB" id="A0A841RQD4"/>
<gene>
    <name evidence="1" type="ORF">GGQ92_002883</name>
</gene>
<sequence>MKDQEKDINELTVDEYLKIEKDILLKVEQ</sequence>
<evidence type="ECO:0000313" key="2">
    <source>
        <dbReference type="Proteomes" id="UP000572212"/>
    </source>
</evidence>
<name>A0A841RQD4_9BACI</name>
<proteinExistence type="predicted"/>
<evidence type="ECO:0000313" key="1">
    <source>
        <dbReference type="EMBL" id="MBB6514062.1"/>
    </source>
</evidence>
<keyword evidence="2" id="KW-1185">Reference proteome</keyword>
<accession>A0A841RQD4</accession>
<reference evidence="1 2" key="1">
    <citation type="submission" date="2020-08" db="EMBL/GenBank/DDBJ databases">
        <title>Genomic Encyclopedia of Type Strains, Phase IV (KMG-IV): sequencing the most valuable type-strain genomes for metagenomic binning, comparative biology and taxonomic classification.</title>
        <authorList>
            <person name="Goeker M."/>
        </authorList>
    </citation>
    <scope>NUCLEOTIDE SEQUENCE [LARGE SCALE GENOMIC DNA]</scope>
    <source>
        <strain evidence="1 2">DSM 11805</strain>
    </source>
</reference>
<dbReference type="Proteomes" id="UP000572212">
    <property type="component" value="Unassembled WGS sequence"/>
</dbReference>